<dbReference type="InterPro" id="IPR036942">
    <property type="entry name" value="Beta-barrel_TonB_sf"/>
</dbReference>
<dbReference type="InterPro" id="IPR012910">
    <property type="entry name" value="Plug_dom"/>
</dbReference>
<keyword evidence="6" id="KW-0408">Iron</keyword>
<dbReference type="GO" id="GO:0006826">
    <property type="term" value="P:iron ion transport"/>
    <property type="evidence" value="ECO:0007669"/>
    <property type="project" value="UniProtKB-KW"/>
</dbReference>
<dbReference type="InterPro" id="IPR023996">
    <property type="entry name" value="TonB-dep_OMP_SusC/RagA"/>
</dbReference>
<keyword evidence="9 11" id="KW-0472">Membrane</keyword>
<keyword evidence="8 12" id="KW-0798">TonB box</keyword>
<dbReference type="SUPFAM" id="SSF56935">
    <property type="entry name" value="Porins"/>
    <property type="match status" value="1"/>
</dbReference>
<dbReference type="SUPFAM" id="SSF49464">
    <property type="entry name" value="Carboxypeptidase regulatory domain-like"/>
    <property type="match status" value="1"/>
</dbReference>
<dbReference type="InterPro" id="IPR000531">
    <property type="entry name" value="Beta-barrel_TonB"/>
</dbReference>
<proteinExistence type="inferred from homology"/>
<comment type="similarity">
    <text evidence="11 12">Belongs to the TonB-dependent receptor family.</text>
</comment>
<dbReference type="Gene3D" id="2.40.170.20">
    <property type="entry name" value="TonB-dependent receptor, beta-barrel domain"/>
    <property type="match status" value="1"/>
</dbReference>
<gene>
    <name evidence="16" type="ORF">CE91St16_31380</name>
</gene>
<dbReference type="PANTHER" id="PTHR32552:SF81">
    <property type="entry name" value="TONB-DEPENDENT OUTER MEMBRANE RECEPTOR"/>
    <property type="match status" value="1"/>
</dbReference>
<comment type="subcellular location">
    <subcellularLocation>
        <location evidence="1 11">Cell outer membrane</location>
        <topology evidence="1 11">Multi-pass membrane protein</topology>
    </subcellularLocation>
</comment>
<dbReference type="InterPro" id="IPR023997">
    <property type="entry name" value="TonB-dep_OMP_SusC/RagA_CS"/>
</dbReference>
<organism evidence="16 17">
    <name type="scientific">Alistipes finegoldii</name>
    <dbReference type="NCBI Taxonomy" id="214856"/>
    <lineage>
        <taxon>Bacteria</taxon>
        <taxon>Pseudomonadati</taxon>
        <taxon>Bacteroidota</taxon>
        <taxon>Bacteroidia</taxon>
        <taxon>Bacteroidales</taxon>
        <taxon>Rikenellaceae</taxon>
        <taxon>Alistipes</taxon>
    </lineage>
</organism>
<feature type="chain" id="PRO_5041231545" evidence="13">
    <location>
        <begin position="39"/>
        <end position="993"/>
    </location>
</feature>
<evidence type="ECO:0000256" key="2">
    <source>
        <dbReference type="ARBA" id="ARBA00022448"/>
    </source>
</evidence>
<dbReference type="Pfam" id="PF07715">
    <property type="entry name" value="Plug"/>
    <property type="match status" value="1"/>
</dbReference>
<evidence type="ECO:0000256" key="8">
    <source>
        <dbReference type="ARBA" id="ARBA00023077"/>
    </source>
</evidence>
<keyword evidence="4" id="KW-0410">Iron transport</keyword>
<protein>
    <submittedName>
        <fullName evidence="16">SusC/RagA family TonB-linked outer membrane protein</fullName>
    </submittedName>
</protein>
<accession>A0AA37P0Z9</accession>
<dbReference type="Gene3D" id="2.170.130.10">
    <property type="entry name" value="TonB-dependent receptor, plug domain"/>
    <property type="match status" value="1"/>
</dbReference>
<comment type="caution">
    <text evidence="16">The sequence shown here is derived from an EMBL/GenBank/DDBJ whole genome shotgun (WGS) entry which is preliminary data.</text>
</comment>
<evidence type="ECO:0000256" key="10">
    <source>
        <dbReference type="ARBA" id="ARBA00023237"/>
    </source>
</evidence>
<evidence type="ECO:0000256" key="1">
    <source>
        <dbReference type="ARBA" id="ARBA00004571"/>
    </source>
</evidence>
<feature type="domain" description="TonB-dependent receptor-like beta-barrel" evidence="14">
    <location>
        <begin position="408"/>
        <end position="950"/>
    </location>
</feature>
<dbReference type="AlphaFoldDB" id="A0AA37P0Z9"/>
<evidence type="ECO:0000256" key="6">
    <source>
        <dbReference type="ARBA" id="ARBA00023004"/>
    </source>
</evidence>
<dbReference type="Pfam" id="PF13715">
    <property type="entry name" value="CarbopepD_reg_2"/>
    <property type="match status" value="1"/>
</dbReference>
<reference evidence="16" key="1">
    <citation type="submission" date="2022-01" db="EMBL/GenBank/DDBJ databases">
        <title>Novel bile acid biosynthetic pathways are enriched in the microbiome of centenarians.</title>
        <authorList>
            <person name="Sato Y."/>
            <person name="Atarashi K."/>
            <person name="Plichta R.D."/>
            <person name="Arai Y."/>
            <person name="Sasajima S."/>
            <person name="Kearney M.S."/>
            <person name="Suda W."/>
            <person name="Takeshita K."/>
            <person name="Sasaki T."/>
            <person name="Okamoto S."/>
            <person name="Skelly N.A."/>
            <person name="Okamura Y."/>
            <person name="Vlamakis H."/>
            <person name="Li Y."/>
            <person name="Tanoue T."/>
            <person name="Takei H."/>
            <person name="Nittono H."/>
            <person name="Narushima S."/>
            <person name="Irie J."/>
            <person name="Itoh H."/>
            <person name="Moriya K."/>
            <person name="Sugiura Y."/>
            <person name="Suematsu M."/>
            <person name="Moritoki N."/>
            <person name="Shibata S."/>
            <person name="Littman R.D."/>
            <person name="Fischbach A.M."/>
            <person name="Uwamino Y."/>
            <person name="Inoue T."/>
            <person name="Honda A."/>
            <person name="Hattori M."/>
            <person name="Murai T."/>
            <person name="Xavier J.R."/>
            <person name="Hirose N."/>
            <person name="Honda K."/>
        </authorList>
    </citation>
    <scope>NUCLEOTIDE SEQUENCE</scope>
    <source>
        <strain evidence="16">CE91-St16</strain>
    </source>
</reference>
<evidence type="ECO:0000256" key="4">
    <source>
        <dbReference type="ARBA" id="ARBA00022496"/>
    </source>
</evidence>
<evidence type="ECO:0000256" key="5">
    <source>
        <dbReference type="ARBA" id="ARBA00022692"/>
    </source>
</evidence>
<evidence type="ECO:0000259" key="14">
    <source>
        <dbReference type="Pfam" id="PF00593"/>
    </source>
</evidence>
<evidence type="ECO:0000256" key="13">
    <source>
        <dbReference type="SAM" id="SignalP"/>
    </source>
</evidence>
<evidence type="ECO:0000256" key="11">
    <source>
        <dbReference type="PROSITE-ProRule" id="PRU01360"/>
    </source>
</evidence>
<keyword evidence="3 11" id="KW-1134">Transmembrane beta strand</keyword>
<dbReference type="Gene3D" id="2.60.40.1120">
    <property type="entry name" value="Carboxypeptidase-like, regulatory domain"/>
    <property type="match status" value="1"/>
</dbReference>
<keyword evidence="5 11" id="KW-0812">Transmembrane</keyword>
<dbReference type="PANTHER" id="PTHR32552">
    <property type="entry name" value="FERRICHROME IRON RECEPTOR-RELATED"/>
    <property type="match status" value="1"/>
</dbReference>
<keyword evidence="7" id="KW-0406">Ion transport</keyword>
<evidence type="ECO:0000313" key="17">
    <source>
        <dbReference type="Proteomes" id="UP001055105"/>
    </source>
</evidence>
<keyword evidence="13" id="KW-0732">Signal</keyword>
<evidence type="ECO:0000256" key="7">
    <source>
        <dbReference type="ARBA" id="ARBA00023065"/>
    </source>
</evidence>
<evidence type="ECO:0000259" key="15">
    <source>
        <dbReference type="Pfam" id="PF07715"/>
    </source>
</evidence>
<evidence type="ECO:0000256" key="12">
    <source>
        <dbReference type="RuleBase" id="RU003357"/>
    </source>
</evidence>
<dbReference type="InterPro" id="IPR037066">
    <property type="entry name" value="Plug_dom_sf"/>
</dbReference>
<name>A0AA37P0Z9_9BACT</name>
<evidence type="ECO:0000313" key="16">
    <source>
        <dbReference type="EMBL" id="GKI20230.1"/>
    </source>
</evidence>
<feature type="signal peptide" evidence="13">
    <location>
        <begin position="1"/>
        <end position="38"/>
    </location>
</feature>
<dbReference type="Proteomes" id="UP001055105">
    <property type="component" value="Unassembled WGS sequence"/>
</dbReference>
<evidence type="ECO:0000256" key="3">
    <source>
        <dbReference type="ARBA" id="ARBA00022452"/>
    </source>
</evidence>
<dbReference type="InterPro" id="IPR039426">
    <property type="entry name" value="TonB-dep_rcpt-like"/>
</dbReference>
<dbReference type="EMBL" id="BQOL01000002">
    <property type="protein sequence ID" value="GKI20230.1"/>
    <property type="molecule type" value="Genomic_DNA"/>
</dbReference>
<dbReference type="PROSITE" id="PS52016">
    <property type="entry name" value="TONB_DEPENDENT_REC_3"/>
    <property type="match status" value="1"/>
</dbReference>
<feature type="domain" description="TonB-dependent receptor plug" evidence="15">
    <location>
        <begin position="131"/>
        <end position="238"/>
    </location>
</feature>
<keyword evidence="2 11" id="KW-0813">Transport</keyword>
<dbReference type="NCBIfam" id="TIGR04057">
    <property type="entry name" value="SusC_RagA_signa"/>
    <property type="match status" value="1"/>
</dbReference>
<dbReference type="Pfam" id="PF00593">
    <property type="entry name" value="TonB_dep_Rec_b-barrel"/>
    <property type="match status" value="1"/>
</dbReference>
<dbReference type="GO" id="GO:0009279">
    <property type="term" value="C:cell outer membrane"/>
    <property type="evidence" value="ECO:0007669"/>
    <property type="project" value="UniProtKB-SubCell"/>
</dbReference>
<dbReference type="NCBIfam" id="TIGR04056">
    <property type="entry name" value="OMP_RagA_SusC"/>
    <property type="match status" value="1"/>
</dbReference>
<evidence type="ECO:0000256" key="9">
    <source>
        <dbReference type="ARBA" id="ARBA00023136"/>
    </source>
</evidence>
<sequence length="993" mass="109981">MNFYAKSGLDRFGACLKRNVLFLLLLAGFSVSSVCVCAAQPKISVTGTVLNEAGEPMIGVNVVEKGTTNGASTGADGTFAVEVNPGAELQVSYVGYVTQTLPVGNRTSFEISLEPSNNLDAVVVVGYGTIDKRSLTNSVSKITQDDFIAGTSSPLMAIQGKIPGLSIQSTNGSDPNSGASLQLRGVNSVSGDQGPLVVIDGVPGAEIDLVAKEDIESITVLKDASAAAIYGTRATGGVVLITTKRPQAGRISVNFSTELQLESIAKKPDLLSASEFREYGRTGVNNVYDFGGSTDWYDAVTKSSPFSQRYALSANGGTDKFRVSASGYVRDAEGVAIKNDRQEIGGRLSSYFKFLNDRLELSATINYTNVNWTNVDNGIFEWASSLNPTYPIYDPASESGYYMILNQPYFKNPVAEVNLRDNSNSSSLMLANVSLKLNLTDHWSVTAQTAYKHVKNKSENFVSKLHRESLENHYNGTASHSFSQAMDKMLDLTTNYDRRFGRHNLNAVLGYSFQEFNGDNFSASNSDFQVDGLGPWDLGAGTYLSDGKAGMGSYKSPTTRLIAFFGRVNYSFDDRYLVTLNLRYEGSSKFYSDRWGLFPGISAGWRISSEKFMRNVRAVDDLKLRVSYGTTGNQGFNTNTAYRMYSKDSWTYYNGQWMTVYGLMHNQNRDMKWEIKKEFDVGLDFSLFNRRLNGRMDYFSRKIEDAIYSGIPVASPPAVYATSTVNIGDITNKGFEFELNGRVVDTKDWTFDTSLVGSFVGKSRLEGMAKDTHMEFQAMPHGGGSAVRIFGGQEIGRYFLYRFAGVREEDGTPMIYSKDNKVIPYASGTDEDRVQTGNGLPKAVLSWNNTVRYRNWDLNLFFRSWLGQDVYNVTDMIQGVNCKITEGQNLLRTAYRRNKAITNTDRLMLLDYWLEKGDFLKLDAVTLGYTLPRNKIKYVEKLRCYFTVRNVCTLTGYSGLDPEVNVNGLAPGFEGMSQYPRTRSFILGIEIGF</sequence>
<dbReference type="InterPro" id="IPR008969">
    <property type="entry name" value="CarboxyPept-like_regulatory"/>
</dbReference>
<keyword evidence="10 11" id="KW-0998">Cell outer membrane</keyword>